<dbReference type="CDD" id="cd00082">
    <property type="entry name" value="HisKA"/>
    <property type="match status" value="1"/>
</dbReference>
<accession>B4SAR3</accession>
<evidence type="ECO:0000256" key="5">
    <source>
        <dbReference type="ARBA" id="ARBA00022741"/>
    </source>
</evidence>
<dbReference type="SUPFAM" id="SSF55785">
    <property type="entry name" value="PYP-like sensor domain (PAS domain)"/>
    <property type="match status" value="2"/>
</dbReference>
<dbReference type="Proteomes" id="UP000002724">
    <property type="component" value="Chromosome"/>
</dbReference>
<dbReference type="InterPro" id="IPR003594">
    <property type="entry name" value="HATPase_dom"/>
</dbReference>
<keyword evidence="7" id="KW-0067">ATP-binding</keyword>
<dbReference type="AlphaFoldDB" id="B4SAR3"/>
<keyword evidence="3 9" id="KW-0597">Phosphoprotein</keyword>
<feature type="domain" description="Response regulatory" evidence="12">
    <location>
        <begin position="9"/>
        <end position="123"/>
    </location>
</feature>
<dbReference type="SMART" id="SM00387">
    <property type="entry name" value="HATPase_c"/>
    <property type="match status" value="1"/>
</dbReference>
<dbReference type="SMART" id="SM00091">
    <property type="entry name" value="PAS"/>
    <property type="match status" value="2"/>
</dbReference>
<dbReference type="InterPro" id="IPR001610">
    <property type="entry name" value="PAC"/>
</dbReference>
<dbReference type="eggNOG" id="COG3437">
    <property type="taxonomic scope" value="Bacteria"/>
</dbReference>
<feature type="coiled-coil region" evidence="10">
    <location>
        <begin position="373"/>
        <end position="404"/>
    </location>
</feature>
<dbReference type="SUPFAM" id="SSF47384">
    <property type="entry name" value="Homodimeric domain of signal transducing histidine kinase"/>
    <property type="match status" value="1"/>
</dbReference>
<comment type="catalytic activity">
    <reaction evidence="1">
        <text>ATP + protein L-histidine = ADP + protein N-phospho-L-histidine.</text>
        <dbReference type="EC" id="2.7.13.3"/>
    </reaction>
</comment>
<dbReference type="PANTHER" id="PTHR43065">
    <property type="entry name" value="SENSOR HISTIDINE KINASE"/>
    <property type="match status" value="1"/>
</dbReference>
<dbReference type="eggNOG" id="COG4191">
    <property type="taxonomic scope" value="Bacteria"/>
</dbReference>
<feature type="domain" description="Histidine kinase" evidence="11">
    <location>
        <begin position="420"/>
        <end position="674"/>
    </location>
</feature>
<dbReference type="Gene3D" id="3.30.565.10">
    <property type="entry name" value="Histidine kinase-like ATPase, C-terminal domain"/>
    <property type="match status" value="1"/>
</dbReference>
<evidence type="ECO:0000256" key="6">
    <source>
        <dbReference type="ARBA" id="ARBA00022777"/>
    </source>
</evidence>
<dbReference type="InterPro" id="IPR003661">
    <property type="entry name" value="HisK_dim/P_dom"/>
</dbReference>
<dbReference type="OrthoDB" id="597665at2"/>
<feature type="domain" description="PAS" evidence="13">
    <location>
        <begin position="131"/>
        <end position="176"/>
    </location>
</feature>
<gene>
    <name evidence="15" type="ordered locus">Ppha_0076</name>
</gene>
<organism evidence="15 16">
    <name type="scientific">Pelodictyon phaeoclathratiforme (strain DSM 5477 / BU-1)</name>
    <dbReference type="NCBI Taxonomy" id="324925"/>
    <lineage>
        <taxon>Bacteria</taxon>
        <taxon>Pseudomonadati</taxon>
        <taxon>Chlorobiota</taxon>
        <taxon>Chlorobiia</taxon>
        <taxon>Chlorobiales</taxon>
        <taxon>Chlorobiaceae</taxon>
        <taxon>Chlorobium/Pelodictyon group</taxon>
        <taxon>Pelodictyon</taxon>
    </lineage>
</organism>
<feature type="domain" description="PAC" evidence="14">
    <location>
        <begin position="202"/>
        <end position="256"/>
    </location>
</feature>
<dbReference type="PROSITE" id="PS50110">
    <property type="entry name" value="RESPONSE_REGULATORY"/>
    <property type="match status" value="1"/>
</dbReference>
<dbReference type="RefSeq" id="WP_012506930.1">
    <property type="nucleotide sequence ID" value="NC_011060.1"/>
</dbReference>
<dbReference type="Pfam" id="PF02518">
    <property type="entry name" value="HATPase_c"/>
    <property type="match status" value="1"/>
</dbReference>
<dbReference type="InterPro" id="IPR000014">
    <property type="entry name" value="PAS"/>
</dbReference>
<dbReference type="Pfam" id="PF13426">
    <property type="entry name" value="PAS_9"/>
    <property type="match status" value="2"/>
</dbReference>
<proteinExistence type="predicted"/>
<evidence type="ECO:0000256" key="2">
    <source>
        <dbReference type="ARBA" id="ARBA00012438"/>
    </source>
</evidence>
<dbReference type="EMBL" id="CP001110">
    <property type="protein sequence ID" value="ACF42432.1"/>
    <property type="molecule type" value="Genomic_DNA"/>
</dbReference>
<keyword evidence="5" id="KW-0547">Nucleotide-binding</keyword>
<name>B4SAR3_PELPB</name>
<dbReference type="HOGENOM" id="CLU_000445_114_72_10"/>
<evidence type="ECO:0000256" key="4">
    <source>
        <dbReference type="ARBA" id="ARBA00022679"/>
    </source>
</evidence>
<reference evidence="15 16" key="1">
    <citation type="submission" date="2008-06" db="EMBL/GenBank/DDBJ databases">
        <title>Complete sequence of Pelodictyon phaeoclathratiforme BU-1.</title>
        <authorList>
            <consortium name="US DOE Joint Genome Institute"/>
            <person name="Lucas S."/>
            <person name="Copeland A."/>
            <person name="Lapidus A."/>
            <person name="Glavina del Rio T."/>
            <person name="Dalin E."/>
            <person name="Tice H."/>
            <person name="Bruce D."/>
            <person name="Goodwin L."/>
            <person name="Pitluck S."/>
            <person name="Schmutz J."/>
            <person name="Larimer F."/>
            <person name="Land M."/>
            <person name="Hauser L."/>
            <person name="Kyrpides N."/>
            <person name="Mikhailova N."/>
            <person name="Liu Z."/>
            <person name="Li T."/>
            <person name="Zhao F."/>
            <person name="Overmann J."/>
            <person name="Bryant D.A."/>
            <person name="Richardson P."/>
        </authorList>
    </citation>
    <scope>NUCLEOTIDE SEQUENCE [LARGE SCALE GENOMIC DNA]</scope>
    <source>
        <strain evidence="16">DSM 5477 / BU-1</strain>
    </source>
</reference>
<dbReference type="InterPro" id="IPR036097">
    <property type="entry name" value="HisK_dim/P_sf"/>
</dbReference>
<dbReference type="Gene3D" id="3.40.50.2300">
    <property type="match status" value="1"/>
</dbReference>
<dbReference type="EC" id="2.7.13.3" evidence="2"/>
<evidence type="ECO:0000256" key="8">
    <source>
        <dbReference type="ARBA" id="ARBA00023012"/>
    </source>
</evidence>
<dbReference type="InterPro" id="IPR004358">
    <property type="entry name" value="Sig_transdc_His_kin-like_C"/>
</dbReference>
<dbReference type="InterPro" id="IPR000700">
    <property type="entry name" value="PAS-assoc_C"/>
</dbReference>
<keyword evidence="10" id="KW-0175">Coiled coil</keyword>
<dbReference type="PROSITE" id="PS50112">
    <property type="entry name" value="PAS"/>
    <property type="match status" value="2"/>
</dbReference>
<dbReference type="CDD" id="cd00156">
    <property type="entry name" value="REC"/>
    <property type="match status" value="1"/>
</dbReference>
<dbReference type="CDD" id="cd00130">
    <property type="entry name" value="PAS"/>
    <property type="match status" value="2"/>
</dbReference>
<dbReference type="Gene3D" id="1.10.287.130">
    <property type="match status" value="1"/>
</dbReference>
<dbReference type="InterPro" id="IPR005467">
    <property type="entry name" value="His_kinase_dom"/>
</dbReference>
<feature type="modified residue" description="4-aspartylphosphate" evidence="9">
    <location>
        <position position="58"/>
    </location>
</feature>
<dbReference type="NCBIfam" id="TIGR00229">
    <property type="entry name" value="sensory_box"/>
    <property type="match status" value="2"/>
</dbReference>
<evidence type="ECO:0000256" key="3">
    <source>
        <dbReference type="ARBA" id="ARBA00022553"/>
    </source>
</evidence>
<sequence>MFPSRKKATLLVVESSPLLSTSTARFIRQQGYDAVTADNGESCMEFLKSLKIDVLFLDIDIPGKNGREILAYVHDHFPDLPVIMTTLVKSESDETDSFTAGAFDYLLKPINRIRLDMTIKKAITESQRRQEASLFSVVITNSPIAIAITDREGNFEYVNNAFCRTTGYSMADVIGKKPSILKSGEQSDSFYKELWDTITSGRNWQGEFHNKKKNGELYWENSVIVPIIDPTWAISHYVSIKQDVSLRKKELEAFSESERRFQELADLLPQTIFEVDLQGWITYTNREGFETFGYTQEDFQKGVHSMSLFVPEERGRVMLNMERRMKDIPFADHEYTGLKKDGTTFPILVYTAKIIRNGKPVGVRGIVLDITARKQTEEKLQQLNQTLEERIEERTKKLETTHQQMILHEKLASIGMLAAGIAHELNNPINFVKINFTTLKESVSDFQEMLKEYRSVIRSFEAGECSAVELQRMHQMEAELYIDTLFGDITEIFTESQRGFERITAIIASMRNFSFSHAIDERVLFDINHGVRDALTIARNEYRNCAEIETLLEELPLVPCNPEQINQVFLNLIVNSAHAIASAKRSVPGKITIHTWCDTTDVYCSVADDGPGIPQEVQNRIFDPFFTTKEPGKGTGLGLSISYDIIVNKHAGTLSVECPAGKGTVFTLSLPLKAV</sequence>
<dbReference type="InterPro" id="IPR035965">
    <property type="entry name" value="PAS-like_dom_sf"/>
</dbReference>
<evidence type="ECO:0000259" key="13">
    <source>
        <dbReference type="PROSITE" id="PS50112"/>
    </source>
</evidence>
<dbReference type="InterPro" id="IPR036890">
    <property type="entry name" value="HATPase_C_sf"/>
</dbReference>
<evidence type="ECO:0000256" key="9">
    <source>
        <dbReference type="PROSITE-ProRule" id="PRU00169"/>
    </source>
</evidence>
<keyword evidence="16" id="KW-1185">Reference proteome</keyword>
<dbReference type="SMART" id="SM00448">
    <property type="entry name" value="REC"/>
    <property type="match status" value="1"/>
</dbReference>
<dbReference type="PRINTS" id="PR00344">
    <property type="entry name" value="BCTRLSENSOR"/>
</dbReference>
<evidence type="ECO:0000313" key="15">
    <source>
        <dbReference type="EMBL" id="ACF42432.1"/>
    </source>
</evidence>
<dbReference type="InterPro" id="IPR011006">
    <property type="entry name" value="CheY-like_superfamily"/>
</dbReference>
<evidence type="ECO:0000259" key="14">
    <source>
        <dbReference type="PROSITE" id="PS50113"/>
    </source>
</evidence>
<dbReference type="PROSITE" id="PS50113">
    <property type="entry name" value="PAC"/>
    <property type="match status" value="2"/>
</dbReference>
<dbReference type="GO" id="GO:0005524">
    <property type="term" value="F:ATP binding"/>
    <property type="evidence" value="ECO:0007669"/>
    <property type="project" value="UniProtKB-KW"/>
</dbReference>
<dbReference type="GO" id="GO:0000155">
    <property type="term" value="F:phosphorelay sensor kinase activity"/>
    <property type="evidence" value="ECO:0007669"/>
    <property type="project" value="InterPro"/>
</dbReference>
<dbReference type="SUPFAM" id="SSF55874">
    <property type="entry name" value="ATPase domain of HSP90 chaperone/DNA topoisomerase II/histidine kinase"/>
    <property type="match status" value="1"/>
</dbReference>
<dbReference type="KEGG" id="pph:Ppha_0076"/>
<dbReference type="PROSITE" id="PS50109">
    <property type="entry name" value="HIS_KIN"/>
    <property type="match status" value="1"/>
</dbReference>
<dbReference type="InterPro" id="IPR001789">
    <property type="entry name" value="Sig_transdc_resp-reg_receiver"/>
</dbReference>
<evidence type="ECO:0000259" key="11">
    <source>
        <dbReference type="PROSITE" id="PS50109"/>
    </source>
</evidence>
<evidence type="ECO:0000259" key="12">
    <source>
        <dbReference type="PROSITE" id="PS50110"/>
    </source>
</evidence>
<evidence type="ECO:0000256" key="1">
    <source>
        <dbReference type="ARBA" id="ARBA00000085"/>
    </source>
</evidence>
<evidence type="ECO:0000313" key="16">
    <source>
        <dbReference type="Proteomes" id="UP000002724"/>
    </source>
</evidence>
<keyword evidence="6 15" id="KW-0418">Kinase</keyword>
<keyword evidence="8" id="KW-0902">Two-component regulatory system</keyword>
<feature type="domain" description="PAS" evidence="13">
    <location>
        <begin position="257"/>
        <end position="328"/>
    </location>
</feature>
<protein>
    <recommendedName>
        <fullName evidence="2">histidine kinase</fullName>
        <ecNumber evidence="2">2.7.13.3</ecNumber>
    </recommendedName>
</protein>
<dbReference type="SUPFAM" id="SSF52172">
    <property type="entry name" value="CheY-like"/>
    <property type="match status" value="1"/>
</dbReference>
<dbReference type="PANTHER" id="PTHR43065:SF46">
    <property type="entry name" value="C4-DICARBOXYLATE TRANSPORT SENSOR PROTEIN DCTB"/>
    <property type="match status" value="1"/>
</dbReference>
<dbReference type="STRING" id="324925.Ppha_0076"/>
<dbReference type="Pfam" id="PF00072">
    <property type="entry name" value="Response_reg"/>
    <property type="match status" value="1"/>
</dbReference>
<dbReference type="SMART" id="SM00086">
    <property type="entry name" value="PAC"/>
    <property type="match status" value="2"/>
</dbReference>
<evidence type="ECO:0000256" key="7">
    <source>
        <dbReference type="ARBA" id="ARBA00022840"/>
    </source>
</evidence>
<feature type="domain" description="PAC" evidence="14">
    <location>
        <begin position="331"/>
        <end position="382"/>
    </location>
</feature>
<keyword evidence="4" id="KW-0808">Transferase</keyword>
<dbReference type="Gene3D" id="3.30.450.20">
    <property type="entry name" value="PAS domain"/>
    <property type="match status" value="2"/>
</dbReference>
<evidence type="ECO:0000256" key="10">
    <source>
        <dbReference type="SAM" id="Coils"/>
    </source>
</evidence>